<proteinExistence type="predicted"/>
<accession>A0A9Q0UKW7</accession>
<gene>
    <name evidence="1" type="ORF">OIU79_002938</name>
</gene>
<reference evidence="1" key="2">
    <citation type="journal article" date="2023" name="Int. J. Mol. Sci.">
        <title>De Novo Assembly and Annotation of 11 Diverse Shrub Willow (Salix) Genomes Reveals Novel Gene Organization in Sex-Linked Regions.</title>
        <authorList>
            <person name="Hyden B."/>
            <person name="Feng K."/>
            <person name="Yates T.B."/>
            <person name="Jawdy S."/>
            <person name="Cereghino C."/>
            <person name="Smart L.B."/>
            <person name="Muchero W."/>
        </authorList>
    </citation>
    <scope>NUCLEOTIDE SEQUENCE</scope>
    <source>
        <tissue evidence="1">Shoot tip</tissue>
    </source>
</reference>
<dbReference type="Proteomes" id="UP001151532">
    <property type="component" value="Chromosome 18"/>
</dbReference>
<dbReference type="EMBL" id="JAPFFK010000012">
    <property type="protein sequence ID" value="KAJ6731707.1"/>
    <property type="molecule type" value="Genomic_DNA"/>
</dbReference>
<organism evidence="1 2">
    <name type="scientific">Salix purpurea</name>
    <name type="common">Purple osier willow</name>
    <dbReference type="NCBI Taxonomy" id="77065"/>
    <lineage>
        <taxon>Eukaryota</taxon>
        <taxon>Viridiplantae</taxon>
        <taxon>Streptophyta</taxon>
        <taxon>Embryophyta</taxon>
        <taxon>Tracheophyta</taxon>
        <taxon>Spermatophyta</taxon>
        <taxon>Magnoliopsida</taxon>
        <taxon>eudicotyledons</taxon>
        <taxon>Gunneridae</taxon>
        <taxon>Pentapetalae</taxon>
        <taxon>rosids</taxon>
        <taxon>fabids</taxon>
        <taxon>Malpighiales</taxon>
        <taxon>Salicaceae</taxon>
        <taxon>Saliceae</taxon>
        <taxon>Salix</taxon>
    </lineage>
</organism>
<protein>
    <submittedName>
        <fullName evidence="1">Uncharacterized protein</fullName>
    </submittedName>
</protein>
<comment type="caution">
    <text evidence="1">The sequence shown here is derived from an EMBL/GenBank/DDBJ whole genome shotgun (WGS) entry which is preliminary data.</text>
</comment>
<dbReference type="AlphaFoldDB" id="A0A9Q0UKW7"/>
<keyword evidence="2" id="KW-1185">Reference proteome</keyword>
<evidence type="ECO:0000313" key="2">
    <source>
        <dbReference type="Proteomes" id="UP001151532"/>
    </source>
</evidence>
<sequence>MTYFLSCIFLPEIIAVCYRRKESNHNVVDFGLEHGAVARKAWPLRGSSCFVFD</sequence>
<reference evidence="1" key="1">
    <citation type="submission" date="2022-11" db="EMBL/GenBank/DDBJ databases">
        <authorList>
            <person name="Hyden B.L."/>
            <person name="Feng K."/>
            <person name="Yates T."/>
            <person name="Jawdy S."/>
            <person name="Smart L.B."/>
            <person name="Muchero W."/>
        </authorList>
    </citation>
    <scope>NUCLEOTIDE SEQUENCE</scope>
    <source>
        <tissue evidence="1">Shoot tip</tissue>
    </source>
</reference>
<evidence type="ECO:0000313" key="1">
    <source>
        <dbReference type="EMBL" id="KAJ6731707.1"/>
    </source>
</evidence>
<name>A0A9Q0UKW7_SALPP</name>